<dbReference type="Proteomes" id="UP000738359">
    <property type="component" value="Unassembled WGS sequence"/>
</dbReference>
<reference evidence="1" key="1">
    <citation type="journal article" date="2020" name="Fungal Divers.">
        <title>Resolving the Mortierellaceae phylogeny through synthesis of multi-gene phylogenetics and phylogenomics.</title>
        <authorList>
            <person name="Vandepol N."/>
            <person name="Liber J."/>
            <person name="Desiro A."/>
            <person name="Na H."/>
            <person name="Kennedy M."/>
            <person name="Barry K."/>
            <person name="Grigoriev I.V."/>
            <person name="Miller A.N."/>
            <person name="O'Donnell K."/>
            <person name="Stajich J.E."/>
            <person name="Bonito G."/>
        </authorList>
    </citation>
    <scope>NUCLEOTIDE SEQUENCE</scope>
    <source>
        <strain evidence="1">CK1249</strain>
    </source>
</reference>
<evidence type="ECO:0000313" key="1">
    <source>
        <dbReference type="EMBL" id="KAF9958200.1"/>
    </source>
</evidence>
<protein>
    <submittedName>
        <fullName evidence="1">Uncharacterized protein</fullName>
    </submittedName>
</protein>
<sequence length="275" mass="31963">MHSTAVLAKDRFDAISSIGYLSGYDVSDPEAHGSDVFYHRKNRVSAVASIVQHLANVSDYRPAEKSLDIDPASFTRFFGKLVQFPAFKKTEHQIVRLSLKGPVDQLVEEIQYILKDVIDPVEDYPVDPQIAENFRRLLPRYLQNKDQNFWLLNQVAIQKVRYFDKLRIELTRVTLWIKENKKTSLAYIPEQEATLSRDVFTVDTEWITEHAEELAKKIETVNVEQALSGLTTKAPRREGFVDDRSLCEMVEEEEEEEEEYAFFGRSRFNLQKLRI</sequence>
<dbReference type="OrthoDB" id="2441166at2759"/>
<evidence type="ECO:0000313" key="2">
    <source>
        <dbReference type="Proteomes" id="UP000738359"/>
    </source>
</evidence>
<accession>A0A9P6J4W8</accession>
<organism evidence="1 2">
    <name type="scientific">Mortierella alpina</name>
    <name type="common">Oleaginous fungus</name>
    <name type="synonym">Mortierella renispora</name>
    <dbReference type="NCBI Taxonomy" id="64518"/>
    <lineage>
        <taxon>Eukaryota</taxon>
        <taxon>Fungi</taxon>
        <taxon>Fungi incertae sedis</taxon>
        <taxon>Mucoromycota</taxon>
        <taxon>Mortierellomycotina</taxon>
        <taxon>Mortierellomycetes</taxon>
        <taxon>Mortierellales</taxon>
        <taxon>Mortierellaceae</taxon>
        <taxon>Mortierella</taxon>
    </lineage>
</organism>
<dbReference type="AlphaFoldDB" id="A0A9P6J4W8"/>
<keyword evidence="2" id="KW-1185">Reference proteome</keyword>
<comment type="caution">
    <text evidence="1">The sequence shown here is derived from an EMBL/GenBank/DDBJ whole genome shotgun (WGS) entry which is preliminary data.</text>
</comment>
<name>A0A9P6J4W8_MORAP</name>
<dbReference type="EMBL" id="JAAAHY010000741">
    <property type="protein sequence ID" value="KAF9958200.1"/>
    <property type="molecule type" value="Genomic_DNA"/>
</dbReference>
<gene>
    <name evidence="1" type="ORF">BGZ70_009288</name>
</gene>
<proteinExistence type="predicted"/>